<dbReference type="Gramene" id="PNW86080">
    <property type="protein sequence ID" value="PNW86080"/>
    <property type="gene ID" value="CHLRE_03g212081v5"/>
</dbReference>
<dbReference type="GeneID" id="66053089"/>
<dbReference type="ExpressionAtlas" id="A0A2K3DZW5">
    <property type="expression patterns" value="differential"/>
</dbReference>
<name>A0A2K3DZW5_CHLRE</name>
<dbReference type="EMBL" id="CM008964">
    <property type="protein sequence ID" value="PNW86080.1"/>
    <property type="molecule type" value="Genomic_DNA"/>
</dbReference>
<dbReference type="Proteomes" id="UP000006906">
    <property type="component" value="Chromosome 3"/>
</dbReference>
<reference evidence="2 3" key="1">
    <citation type="journal article" date="2007" name="Science">
        <title>The Chlamydomonas genome reveals the evolution of key animal and plant functions.</title>
        <authorList>
            <person name="Merchant S.S."/>
            <person name="Prochnik S.E."/>
            <person name="Vallon O."/>
            <person name="Harris E.H."/>
            <person name="Karpowicz S.J."/>
            <person name="Witman G.B."/>
            <person name="Terry A."/>
            <person name="Salamov A."/>
            <person name="Fritz-Laylin L.K."/>
            <person name="Marechal-Drouard L."/>
            <person name="Marshall W.F."/>
            <person name="Qu L.H."/>
            <person name="Nelson D.R."/>
            <person name="Sanderfoot A.A."/>
            <person name="Spalding M.H."/>
            <person name="Kapitonov V.V."/>
            <person name="Ren Q."/>
            <person name="Ferris P."/>
            <person name="Lindquist E."/>
            <person name="Shapiro H."/>
            <person name="Lucas S.M."/>
            <person name="Grimwood J."/>
            <person name="Schmutz J."/>
            <person name="Cardol P."/>
            <person name="Cerutti H."/>
            <person name="Chanfreau G."/>
            <person name="Chen C.L."/>
            <person name="Cognat V."/>
            <person name="Croft M.T."/>
            <person name="Dent R."/>
            <person name="Dutcher S."/>
            <person name="Fernandez E."/>
            <person name="Fukuzawa H."/>
            <person name="Gonzalez-Ballester D."/>
            <person name="Gonzalez-Halphen D."/>
            <person name="Hallmann A."/>
            <person name="Hanikenne M."/>
            <person name="Hippler M."/>
            <person name="Inwood W."/>
            <person name="Jabbari K."/>
            <person name="Kalanon M."/>
            <person name="Kuras R."/>
            <person name="Lefebvre P.A."/>
            <person name="Lemaire S.D."/>
            <person name="Lobanov A.V."/>
            <person name="Lohr M."/>
            <person name="Manuell A."/>
            <person name="Meier I."/>
            <person name="Mets L."/>
            <person name="Mittag M."/>
            <person name="Mittelmeier T."/>
            <person name="Moroney J.V."/>
            <person name="Moseley J."/>
            <person name="Napoli C."/>
            <person name="Nedelcu A.M."/>
            <person name="Niyogi K."/>
            <person name="Novoselov S.V."/>
            <person name="Paulsen I.T."/>
            <person name="Pazour G."/>
            <person name="Purton S."/>
            <person name="Ral J.P."/>
            <person name="Riano-Pachon D.M."/>
            <person name="Riekhof W."/>
            <person name="Rymarquis L."/>
            <person name="Schroda M."/>
            <person name="Stern D."/>
            <person name="Umen J."/>
            <person name="Willows R."/>
            <person name="Wilson N."/>
            <person name="Zimmer S.L."/>
            <person name="Allmer J."/>
            <person name="Balk J."/>
            <person name="Bisova K."/>
            <person name="Chen C.J."/>
            <person name="Elias M."/>
            <person name="Gendler K."/>
            <person name="Hauser C."/>
            <person name="Lamb M.R."/>
            <person name="Ledford H."/>
            <person name="Long J.C."/>
            <person name="Minagawa J."/>
            <person name="Page M.D."/>
            <person name="Pan J."/>
            <person name="Pootakham W."/>
            <person name="Roje S."/>
            <person name="Rose A."/>
            <person name="Stahlberg E."/>
            <person name="Terauchi A.M."/>
            <person name="Yang P."/>
            <person name="Ball S."/>
            <person name="Bowler C."/>
            <person name="Dieckmann C.L."/>
            <person name="Gladyshev V.N."/>
            <person name="Green P."/>
            <person name="Jorgensen R."/>
            <person name="Mayfield S."/>
            <person name="Mueller-Roeber B."/>
            <person name="Rajamani S."/>
            <person name="Sayre R.T."/>
            <person name="Brokstein P."/>
            <person name="Dubchak I."/>
            <person name="Goodstein D."/>
            <person name="Hornick L."/>
            <person name="Huang Y.W."/>
            <person name="Jhaveri J."/>
            <person name="Luo Y."/>
            <person name="Martinez D."/>
            <person name="Ngau W.C."/>
            <person name="Otillar B."/>
            <person name="Poliakov A."/>
            <person name="Porter A."/>
            <person name="Szajkowski L."/>
            <person name="Werner G."/>
            <person name="Zhou K."/>
            <person name="Grigoriev I.V."/>
            <person name="Rokhsar D.S."/>
            <person name="Grossman A.R."/>
        </authorList>
    </citation>
    <scope>NUCLEOTIDE SEQUENCE [LARGE SCALE GENOMIC DNA]</scope>
    <source>
        <strain evidence="3">CC-503</strain>
    </source>
</reference>
<feature type="compositionally biased region" description="Low complexity" evidence="1">
    <location>
        <begin position="201"/>
        <end position="214"/>
    </location>
</feature>
<evidence type="ECO:0000313" key="2">
    <source>
        <dbReference type="EMBL" id="PNW86080.1"/>
    </source>
</evidence>
<feature type="compositionally biased region" description="Low complexity" evidence="1">
    <location>
        <begin position="635"/>
        <end position="655"/>
    </location>
</feature>
<gene>
    <name evidence="2" type="ORF">CHLRE_03g212081v5</name>
</gene>
<proteinExistence type="predicted"/>
<evidence type="ECO:0000313" key="3">
    <source>
        <dbReference type="Proteomes" id="UP000006906"/>
    </source>
</evidence>
<feature type="compositionally biased region" description="Low complexity" evidence="1">
    <location>
        <begin position="680"/>
        <end position="697"/>
    </location>
</feature>
<evidence type="ECO:0000256" key="1">
    <source>
        <dbReference type="SAM" id="MobiDB-lite"/>
    </source>
</evidence>
<accession>A0A2K3DZW5</accession>
<feature type="compositionally biased region" description="Basic residues" evidence="1">
    <location>
        <begin position="259"/>
        <end position="270"/>
    </location>
</feature>
<feature type="region of interest" description="Disordered" evidence="1">
    <location>
        <begin position="185"/>
        <end position="275"/>
    </location>
</feature>
<feature type="compositionally biased region" description="Polar residues" evidence="1">
    <location>
        <begin position="656"/>
        <end position="672"/>
    </location>
</feature>
<feature type="region of interest" description="Disordered" evidence="1">
    <location>
        <begin position="591"/>
        <end position="714"/>
    </location>
</feature>
<protein>
    <submittedName>
        <fullName evidence="2">Uncharacterized protein</fullName>
    </submittedName>
</protein>
<keyword evidence="3" id="KW-1185">Reference proteome</keyword>
<dbReference type="OrthoDB" id="10668286at2759"/>
<organism evidence="2 3">
    <name type="scientific">Chlamydomonas reinhardtii</name>
    <name type="common">Chlamydomonas smithii</name>
    <dbReference type="NCBI Taxonomy" id="3055"/>
    <lineage>
        <taxon>Eukaryota</taxon>
        <taxon>Viridiplantae</taxon>
        <taxon>Chlorophyta</taxon>
        <taxon>core chlorophytes</taxon>
        <taxon>Chlorophyceae</taxon>
        <taxon>CS clade</taxon>
        <taxon>Chlamydomonadales</taxon>
        <taxon>Chlamydomonadaceae</taxon>
        <taxon>Chlamydomonas</taxon>
    </lineage>
</organism>
<feature type="compositionally biased region" description="Pro residues" evidence="1">
    <location>
        <begin position="604"/>
        <end position="614"/>
    </location>
</feature>
<dbReference type="AlphaFoldDB" id="A0A2K3DZW5"/>
<dbReference type="RefSeq" id="XP_042926714.1">
    <property type="nucleotide sequence ID" value="XM_043061585.1"/>
</dbReference>
<feature type="compositionally biased region" description="Polar residues" evidence="1">
    <location>
        <begin position="245"/>
        <end position="255"/>
    </location>
</feature>
<dbReference type="InParanoid" id="A0A2K3DZW5"/>
<sequence>MDLFGLGAVGATHRWALPAFLDAEGRTTRRAAEASNSTRSLTADSAGRPLATRGLSSCGLELMDAAGRAGQPQPTDVEVDGRWTVSDPNICMLGDEVVGAGWAESRSFNPATCATGCSTPHLSQPGPTGEELRSAVQEALMLVEGLRQQQQRLLRRLDESGVPGAPHEPAAVASHANAAAGVPTAQYGSHSADVTARVAKQQQEQQQQHSLHSSPHPHQHQHLRINTTRCSPQPYHQHPHAHPQRASTPRSGSAGRSSLHLHRSLHRPHQQQHLQLRGSYSGRFRVGFGCPSPSPPAGRIFRAANGAAGSPVAPLAGGSHAIPEDAAACMGAVVEVSAACSAGAAAAGGAAGVSTGGGLGSRRRSRLSLSPFGIELAEEEESRREQQLYAVCSAFATLAAAAAVDEPEDVMPASASVLRGFSSAATASGASDRFSPAGAGMGPRCASVADVAPIIAAYSCATPVRLRAAAGIFTPVGGRGTYSGADERGVALCGSDDGQEAEEEQYGWLYSSDDEEDVDRAARASVAEAVAPLPAAGGGAGGGGTSQQPSRFSWVKLFTAPLRAFPGVSGLDEDAEHASFGAGAHAGKAAGAVEDGAGGRPACDTPPPSQPPPARTASVNADDAAGVSGRGVVGGSSASATGSGAQSEASSSWASPQPTRSNSRGCVPSNGSGCLGQRQAGAGEAAAAASGGSSAATGRREASAHGGASGPAGNDTCALTSCGSDASGRPAPRLSLLLDGGSRAASRRKLQVGVAGGDVPAGGGVPAAPAVPNRYSWRRLTSR</sequence>
<dbReference type="KEGG" id="cre:CHLRE_03g212081v5"/>